<proteinExistence type="predicted"/>
<dbReference type="EMBL" id="LCOY01000036">
    <property type="protein sequence ID" value="KKU87167.1"/>
    <property type="molecule type" value="Genomic_DNA"/>
</dbReference>
<dbReference type="Pfam" id="PF09424">
    <property type="entry name" value="YqeY"/>
    <property type="match status" value="1"/>
</dbReference>
<organism evidence="1 2">
    <name type="scientific">Candidatus Gottesmanbacteria bacterium GW2011_GWA2_47_9</name>
    <dbReference type="NCBI Taxonomy" id="1618445"/>
    <lineage>
        <taxon>Bacteria</taxon>
        <taxon>Candidatus Gottesmaniibacteriota</taxon>
    </lineage>
</organism>
<dbReference type="InterPro" id="IPR003789">
    <property type="entry name" value="Asn/Gln_tRNA_amidoTrase-B-like"/>
</dbReference>
<dbReference type="AlphaFoldDB" id="A0A0G1TZB4"/>
<comment type="caution">
    <text evidence="1">The sequence shown here is derived from an EMBL/GenBank/DDBJ whole genome shotgun (WGS) entry which is preliminary data.</text>
</comment>
<dbReference type="PANTHER" id="PTHR28055">
    <property type="entry name" value="ALTERED INHERITANCE OF MITOCHONDRIA PROTEIN 41, MITOCHONDRIAL"/>
    <property type="match status" value="1"/>
</dbReference>
<accession>A0A0G1TZB4</accession>
<evidence type="ECO:0000313" key="2">
    <source>
        <dbReference type="Proteomes" id="UP000034739"/>
    </source>
</evidence>
<dbReference type="PANTHER" id="PTHR28055:SF1">
    <property type="entry name" value="ALTERED INHERITANCE OF MITOCHONDRIA PROTEIN 41, MITOCHONDRIAL"/>
    <property type="match status" value="1"/>
</dbReference>
<dbReference type="InterPro" id="IPR019004">
    <property type="entry name" value="YqeY/Aim41"/>
</dbReference>
<dbReference type="InterPro" id="IPR023168">
    <property type="entry name" value="GatB_Yqey_C_2"/>
</dbReference>
<protein>
    <submittedName>
        <fullName evidence="1">Glutaminyl-tRNA synthase b subunit</fullName>
    </submittedName>
</protein>
<dbReference type="Proteomes" id="UP000034739">
    <property type="component" value="Unassembled WGS sequence"/>
</dbReference>
<dbReference type="InterPro" id="IPR042184">
    <property type="entry name" value="YqeY/Aim41_N"/>
</dbReference>
<evidence type="ECO:0000313" key="1">
    <source>
        <dbReference type="EMBL" id="KKU87167.1"/>
    </source>
</evidence>
<reference evidence="1 2" key="1">
    <citation type="journal article" date="2015" name="Nature">
        <title>rRNA introns, odd ribosomes, and small enigmatic genomes across a large radiation of phyla.</title>
        <authorList>
            <person name="Brown C.T."/>
            <person name="Hug L.A."/>
            <person name="Thomas B.C."/>
            <person name="Sharon I."/>
            <person name="Castelle C.J."/>
            <person name="Singh A."/>
            <person name="Wilkins M.J."/>
            <person name="Williams K.H."/>
            <person name="Banfield J.F."/>
        </authorList>
    </citation>
    <scope>NUCLEOTIDE SEQUENCE [LARGE SCALE GENOMIC DNA]</scope>
</reference>
<sequence>MKKEITYFLKVMIHDEVKNKIKEAMMAKDSTALETYRGMLAAFTNELVAKGKKPNEILSDEEALSVITKMGKQRKDSIEQFQKGNRADLVKVEEAQLRILETYLPKLMDKSEVEKIAKAKKDELHISDPAKKGMLMSALMKDLKGKADGAVVREVVDGLF</sequence>
<gene>
    <name evidence="1" type="ORF">UY16_C0036G0009</name>
</gene>
<dbReference type="Gene3D" id="1.10.10.410">
    <property type="match status" value="1"/>
</dbReference>
<name>A0A0G1TZB4_9BACT</name>
<dbReference type="GO" id="GO:0016884">
    <property type="term" value="F:carbon-nitrogen ligase activity, with glutamine as amido-N-donor"/>
    <property type="evidence" value="ECO:0007669"/>
    <property type="project" value="InterPro"/>
</dbReference>
<dbReference type="SUPFAM" id="SSF89095">
    <property type="entry name" value="GatB/YqeY motif"/>
    <property type="match status" value="1"/>
</dbReference>
<dbReference type="Gene3D" id="1.10.1510.10">
    <property type="entry name" value="Uncharacterised protein YqeY/AIM41 PF09424, N-terminal domain"/>
    <property type="match status" value="1"/>
</dbReference>